<sequence length="123" mass="13600">MHSPYYLRPPPNKRLVGCNRITPLFPSVPITDIGCNSHSEFEAAIRDSQPIPNFIFPVLPSFSPDVSQFFPFQISTSSPGNINSIVVMFPPYSNAFRGSPAFGDKLCSHIKKHSISSKSERGC</sequence>
<protein>
    <submittedName>
        <fullName evidence="1">Uncharacterized protein</fullName>
    </submittedName>
</protein>
<name>A0A5D2TIF0_GOSMU</name>
<reference evidence="1 2" key="1">
    <citation type="submission" date="2019-07" db="EMBL/GenBank/DDBJ databases">
        <title>WGS assembly of Gossypium mustelinum.</title>
        <authorList>
            <person name="Chen Z.J."/>
            <person name="Sreedasyam A."/>
            <person name="Ando A."/>
            <person name="Song Q."/>
            <person name="De L."/>
            <person name="Hulse-Kemp A."/>
            <person name="Ding M."/>
            <person name="Ye W."/>
            <person name="Kirkbride R."/>
            <person name="Jenkins J."/>
            <person name="Plott C."/>
            <person name="Lovell J."/>
            <person name="Lin Y.-M."/>
            <person name="Vaughn R."/>
            <person name="Liu B."/>
            <person name="Li W."/>
            <person name="Simpson S."/>
            <person name="Scheffler B."/>
            <person name="Saski C."/>
            <person name="Grover C."/>
            <person name="Hu G."/>
            <person name="Conover J."/>
            <person name="Carlson J."/>
            <person name="Shu S."/>
            <person name="Boston L."/>
            <person name="Williams M."/>
            <person name="Peterson D."/>
            <person name="Mcgee K."/>
            <person name="Jones D."/>
            <person name="Wendel J."/>
            <person name="Stelly D."/>
            <person name="Grimwood J."/>
            <person name="Schmutz J."/>
        </authorList>
    </citation>
    <scope>NUCLEOTIDE SEQUENCE [LARGE SCALE GENOMIC DNA]</scope>
    <source>
        <strain evidence="1">1408120.09</strain>
    </source>
</reference>
<evidence type="ECO:0000313" key="2">
    <source>
        <dbReference type="Proteomes" id="UP000323597"/>
    </source>
</evidence>
<dbReference type="Proteomes" id="UP000323597">
    <property type="component" value="Chromosome D09"/>
</dbReference>
<proteinExistence type="predicted"/>
<dbReference type="AlphaFoldDB" id="A0A5D2TIF0"/>
<gene>
    <name evidence="1" type="ORF">E1A91_D09G123600v1</name>
</gene>
<accession>A0A5D2TIF0</accession>
<dbReference type="EMBL" id="CM017657">
    <property type="protein sequence ID" value="TYI64952.1"/>
    <property type="molecule type" value="Genomic_DNA"/>
</dbReference>
<keyword evidence="2" id="KW-1185">Reference proteome</keyword>
<organism evidence="1 2">
    <name type="scientific">Gossypium mustelinum</name>
    <name type="common">Cotton</name>
    <name type="synonym">Gossypium caicoense</name>
    <dbReference type="NCBI Taxonomy" id="34275"/>
    <lineage>
        <taxon>Eukaryota</taxon>
        <taxon>Viridiplantae</taxon>
        <taxon>Streptophyta</taxon>
        <taxon>Embryophyta</taxon>
        <taxon>Tracheophyta</taxon>
        <taxon>Spermatophyta</taxon>
        <taxon>Magnoliopsida</taxon>
        <taxon>eudicotyledons</taxon>
        <taxon>Gunneridae</taxon>
        <taxon>Pentapetalae</taxon>
        <taxon>rosids</taxon>
        <taxon>malvids</taxon>
        <taxon>Malvales</taxon>
        <taxon>Malvaceae</taxon>
        <taxon>Malvoideae</taxon>
        <taxon>Gossypium</taxon>
    </lineage>
</organism>
<evidence type="ECO:0000313" key="1">
    <source>
        <dbReference type="EMBL" id="TYI64952.1"/>
    </source>
</evidence>